<protein>
    <submittedName>
        <fullName evidence="1">Uncharacterized protein</fullName>
    </submittedName>
</protein>
<accession>A0A4R3Y300</accession>
<sequence>MASWTKDDLHKLDVKYAQEGVHLHQRPFRAATELLGAAFALGVGRNPEVKKIMDAYAELVPEVNTTWPGAGVGLAVSVDRVRKLTLAVIFGGQSIEPWQATGFNSIEEWWAWCRQRHDIASEASFAFADLYDFTYGLNEVDDRCVNAATLWRMAKSNLEDVANILPSTFSVDSVIQPICMVAELAM</sequence>
<reference evidence="1 2" key="1">
    <citation type="submission" date="2019-03" db="EMBL/GenBank/DDBJ databases">
        <title>Genomic Encyclopedia of Type Strains, Phase IV (KMG-IV): sequencing the most valuable type-strain genomes for metagenomic binning, comparative biology and taxonomic classification.</title>
        <authorList>
            <person name="Goeker M."/>
        </authorList>
    </citation>
    <scope>NUCLEOTIDE SEQUENCE [LARGE SCALE GENOMIC DNA]</scope>
    <source>
        <strain evidence="1 2">DSM 100309</strain>
    </source>
</reference>
<dbReference type="RefSeq" id="WP_223248289.1">
    <property type="nucleotide sequence ID" value="NZ_BHVT01000037.1"/>
</dbReference>
<name>A0A4R3Y300_9PROT</name>
<dbReference type="Proteomes" id="UP000295367">
    <property type="component" value="Unassembled WGS sequence"/>
</dbReference>
<comment type="caution">
    <text evidence="1">The sequence shown here is derived from an EMBL/GenBank/DDBJ whole genome shotgun (WGS) entry which is preliminary data.</text>
</comment>
<gene>
    <name evidence="1" type="ORF">EDC63_10870</name>
</gene>
<dbReference type="EMBL" id="SMCO01000008">
    <property type="protein sequence ID" value="TCV85862.1"/>
    <property type="molecule type" value="Genomic_DNA"/>
</dbReference>
<dbReference type="AlphaFoldDB" id="A0A4R3Y300"/>
<proteinExistence type="predicted"/>
<keyword evidence="2" id="KW-1185">Reference proteome</keyword>
<organism evidence="1 2">
    <name type="scientific">Sulfurirhabdus autotrophica</name>
    <dbReference type="NCBI Taxonomy" id="1706046"/>
    <lineage>
        <taxon>Bacteria</taxon>
        <taxon>Pseudomonadati</taxon>
        <taxon>Pseudomonadota</taxon>
        <taxon>Betaproteobacteria</taxon>
        <taxon>Nitrosomonadales</taxon>
        <taxon>Sulfuricellaceae</taxon>
        <taxon>Sulfurirhabdus</taxon>
    </lineage>
</organism>
<evidence type="ECO:0000313" key="2">
    <source>
        <dbReference type="Proteomes" id="UP000295367"/>
    </source>
</evidence>
<evidence type="ECO:0000313" key="1">
    <source>
        <dbReference type="EMBL" id="TCV85862.1"/>
    </source>
</evidence>